<evidence type="ECO:0000256" key="5">
    <source>
        <dbReference type="ARBA" id="ARBA00022692"/>
    </source>
</evidence>
<evidence type="ECO:0000256" key="9">
    <source>
        <dbReference type="SAM" id="Phobius"/>
    </source>
</evidence>
<keyword evidence="5 9" id="KW-0812">Transmembrane</keyword>
<sequence length="105" mass="11821">MKVPLWRCFTDDFKIALSIGLLLYSISTFLYLYRMLKGPTTSDKAVALDSTGMNLVAIVALLSIFYDTDAYLDVILLIALLAFIGTISYAKFIEKGKVIERERDN</sequence>
<gene>
    <name evidence="10" type="primary">mrpF</name>
    <name evidence="10" type="ORF">NCTC10815_01581</name>
</gene>
<keyword evidence="3 8" id="KW-0813">Transport</keyword>
<dbReference type="RefSeq" id="WP_115345908.1">
    <property type="nucleotide sequence ID" value="NZ_UGPG01000001.1"/>
</dbReference>
<evidence type="ECO:0000256" key="1">
    <source>
        <dbReference type="ARBA" id="ARBA00004651"/>
    </source>
</evidence>
<dbReference type="GO" id="GO:0015385">
    <property type="term" value="F:sodium:proton antiporter activity"/>
    <property type="evidence" value="ECO:0007669"/>
    <property type="project" value="TreeGrafter"/>
</dbReference>
<keyword evidence="8" id="KW-0406">Ion transport</keyword>
<organism evidence="10 11">
    <name type="scientific">Listeria grayi</name>
    <name type="common">Listeria murrayi</name>
    <dbReference type="NCBI Taxonomy" id="1641"/>
    <lineage>
        <taxon>Bacteria</taxon>
        <taxon>Bacillati</taxon>
        <taxon>Bacillota</taxon>
        <taxon>Bacilli</taxon>
        <taxon>Bacillales</taxon>
        <taxon>Listeriaceae</taxon>
        <taxon>Listeria</taxon>
    </lineage>
</organism>
<dbReference type="GO" id="GO:0005886">
    <property type="term" value="C:plasma membrane"/>
    <property type="evidence" value="ECO:0007669"/>
    <property type="project" value="UniProtKB-SubCell"/>
</dbReference>
<evidence type="ECO:0000256" key="4">
    <source>
        <dbReference type="ARBA" id="ARBA00022475"/>
    </source>
</evidence>
<accession>A0A378MFV2</accession>
<feature type="transmembrane region" description="Helical" evidence="9">
    <location>
        <begin position="71"/>
        <end position="93"/>
    </location>
</feature>
<dbReference type="AlphaFoldDB" id="A0A378MFV2"/>
<protein>
    <submittedName>
        <fullName evidence="10">Sodium-cholate efflux protein MrpF</fullName>
    </submittedName>
</protein>
<evidence type="ECO:0000313" key="10">
    <source>
        <dbReference type="EMBL" id="STY44242.1"/>
    </source>
</evidence>
<comment type="subcellular location">
    <subcellularLocation>
        <location evidence="1 8">Cell membrane</location>
        <topology evidence="1 8">Multi-pass membrane protein</topology>
    </subcellularLocation>
</comment>
<reference evidence="10 11" key="1">
    <citation type="submission" date="2018-06" db="EMBL/GenBank/DDBJ databases">
        <authorList>
            <consortium name="Pathogen Informatics"/>
            <person name="Doyle S."/>
        </authorList>
    </citation>
    <scope>NUCLEOTIDE SEQUENCE [LARGE SCALE GENOMIC DNA]</scope>
    <source>
        <strain evidence="11">NCTC 10815</strain>
    </source>
</reference>
<dbReference type="NCBIfam" id="NF009248">
    <property type="entry name" value="PRK12600.1"/>
    <property type="match status" value="1"/>
</dbReference>
<keyword evidence="4 8" id="KW-1003">Cell membrane</keyword>
<dbReference type="PANTHER" id="PTHR34702">
    <property type="entry name" value="NA(+)/H(+) ANTIPORTER SUBUNIT F1"/>
    <property type="match status" value="1"/>
</dbReference>
<dbReference type="PANTHER" id="PTHR34702:SF1">
    <property type="entry name" value="NA(+)_H(+) ANTIPORTER SUBUNIT F"/>
    <property type="match status" value="1"/>
</dbReference>
<dbReference type="Proteomes" id="UP000254879">
    <property type="component" value="Unassembled WGS sequence"/>
</dbReference>
<feature type="transmembrane region" description="Helical" evidence="9">
    <location>
        <begin position="45"/>
        <end position="65"/>
    </location>
</feature>
<name>A0A378MFV2_LISGR</name>
<evidence type="ECO:0000256" key="3">
    <source>
        <dbReference type="ARBA" id="ARBA00022448"/>
    </source>
</evidence>
<dbReference type="EMBL" id="UGPG01000001">
    <property type="protein sequence ID" value="STY44242.1"/>
    <property type="molecule type" value="Genomic_DNA"/>
</dbReference>
<evidence type="ECO:0000256" key="2">
    <source>
        <dbReference type="ARBA" id="ARBA00009212"/>
    </source>
</evidence>
<evidence type="ECO:0000256" key="7">
    <source>
        <dbReference type="ARBA" id="ARBA00023136"/>
    </source>
</evidence>
<proteinExistence type="inferred from homology"/>
<keyword evidence="6 9" id="KW-1133">Transmembrane helix</keyword>
<keyword evidence="8" id="KW-0050">Antiport</keyword>
<evidence type="ECO:0000256" key="6">
    <source>
        <dbReference type="ARBA" id="ARBA00022989"/>
    </source>
</evidence>
<dbReference type="PIRSF" id="PIRSF028784">
    <property type="entry name" value="MrpF"/>
    <property type="match status" value="1"/>
</dbReference>
<evidence type="ECO:0000256" key="8">
    <source>
        <dbReference type="PIRNR" id="PIRNR028784"/>
    </source>
</evidence>
<keyword evidence="7 8" id="KW-0472">Membrane</keyword>
<evidence type="ECO:0000313" key="11">
    <source>
        <dbReference type="Proteomes" id="UP000254879"/>
    </source>
</evidence>
<feature type="transmembrane region" description="Helical" evidence="9">
    <location>
        <begin position="15"/>
        <end position="33"/>
    </location>
</feature>
<dbReference type="InterPro" id="IPR007208">
    <property type="entry name" value="MrpF/PhaF-like"/>
</dbReference>
<comment type="similarity">
    <text evidence="2 8">Belongs to the CPA3 antiporters (TC 2.A.63) subunit F family.</text>
</comment>
<dbReference type="Pfam" id="PF04066">
    <property type="entry name" value="MrpF_PhaF"/>
    <property type="match status" value="1"/>
</dbReference>